<sequence>MEDVIGRVAGSLLTSLLREEFQLPNYPSMVKDCRKDIEKAGNDIPDKIKNENMLRLCWTLVYGPNIQDIKKGLLNLEEALIGEICSRL</sequence>
<dbReference type="Proteomes" id="UP000316621">
    <property type="component" value="Chromosome 2"/>
</dbReference>
<reference evidence="1 2" key="1">
    <citation type="journal article" date="2018" name="Science">
        <title>The opium poppy genome and morphinan production.</title>
        <authorList>
            <person name="Guo L."/>
            <person name="Winzer T."/>
            <person name="Yang X."/>
            <person name="Li Y."/>
            <person name="Ning Z."/>
            <person name="He Z."/>
            <person name="Teodor R."/>
            <person name="Lu Y."/>
            <person name="Bowser T.A."/>
            <person name="Graham I.A."/>
            <person name="Ye K."/>
        </authorList>
    </citation>
    <scope>NUCLEOTIDE SEQUENCE [LARGE SCALE GENOMIC DNA]</scope>
    <source>
        <strain evidence="2">cv. HN1</strain>
        <tissue evidence="1">Leaves</tissue>
    </source>
</reference>
<gene>
    <name evidence="1" type="ORF">C5167_018745</name>
</gene>
<evidence type="ECO:0000313" key="1">
    <source>
        <dbReference type="EMBL" id="RZC50322.1"/>
    </source>
</evidence>
<proteinExistence type="predicted"/>
<dbReference type="Gramene" id="RZC50322">
    <property type="protein sequence ID" value="RZC50322"/>
    <property type="gene ID" value="C5167_018745"/>
</dbReference>
<dbReference type="EMBL" id="CM010716">
    <property type="protein sequence ID" value="RZC50322.1"/>
    <property type="molecule type" value="Genomic_DNA"/>
</dbReference>
<protein>
    <submittedName>
        <fullName evidence="1">Uncharacterized protein</fullName>
    </submittedName>
</protein>
<name>A0A4Y7IRI3_PAPSO</name>
<accession>A0A4Y7IRI3</accession>
<evidence type="ECO:0000313" key="2">
    <source>
        <dbReference type="Proteomes" id="UP000316621"/>
    </source>
</evidence>
<dbReference type="AlphaFoldDB" id="A0A4Y7IRI3"/>
<organism evidence="1 2">
    <name type="scientific">Papaver somniferum</name>
    <name type="common">Opium poppy</name>
    <dbReference type="NCBI Taxonomy" id="3469"/>
    <lineage>
        <taxon>Eukaryota</taxon>
        <taxon>Viridiplantae</taxon>
        <taxon>Streptophyta</taxon>
        <taxon>Embryophyta</taxon>
        <taxon>Tracheophyta</taxon>
        <taxon>Spermatophyta</taxon>
        <taxon>Magnoliopsida</taxon>
        <taxon>Ranunculales</taxon>
        <taxon>Papaveraceae</taxon>
        <taxon>Papaveroideae</taxon>
        <taxon>Papaver</taxon>
    </lineage>
</organism>
<keyword evidence="2" id="KW-1185">Reference proteome</keyword>